<gene>
    <name evidence="4" type="ORF">ISF_01403</name>
</gene>
<dbReference type="PANTHER" id="PTHR11820:SF7">
    <property type="entry name" value="ACYLPYRUVASE FAHD1, MITOCHONDRIAL"/>
    <property type="match status" value="1"/>
</dbReference>
<dbReference type="Gene3D" id="3.90.850.10">
    <property type="entry name" value="Fumarylacetoacetase-like, C-terminal domain"/>
    <property type="match status" value="1"/>
</dbReference>
<evidence type="ECO:0000313" key="4">
    <source>
        <dbReference type="EMBL" id="OAA72330.1"/>
    </source>
</evidence>
<comment type="similarity">
    <text evidence="1">Belongs to the FAH family.</text>
</comment>
<organism evidence="4 5">
    <name type="scientific">Cordyceps fumosorosea (strain ARSEF 2679)</name>
    <name type="common">Isaria fumosorosea</name>
    <dbReference type="NCBI Taxonomy" id="1081104"/>
    <lineage>
        <taxon>Eukaryota</taxon>
        <taxon>Fungi</taxon>
        <taxon>Dikarya</taxon>
        <taxon>Ascomycota</taxon>
        <taxon>Pezizomycotina</taxon>
        <taxon>Sordariomycetes</taxon>
        <taxon>Hypocreomycetidae</taxon>
        <taxon>Hypocreales</taxon>
        <taxon>Cordycipitaceae</taxon>
        <taxon>Cordyceps</taxon>
    </lineage>
</organism>
<dbReference type="GO" id="GO:0046872">
    <property type="term" value="F:metal ion binding"/>
    <property type="evidence" value="ECO:0007669"/>
    <property type="project" value="UniProtKB-KW"/>
</dbReference>
<dbReference type="AlphaFoldDB" id="A0A168D9M5"/>
<dbReference type="OrthoDB" id="411064at2759"/>
<feature type="domain" description="Fumarylacetoacetase-like C-terminal" evidence="3">
    <location>
        <begin position="71"/>
        <end position="278"/>
    </location>
</feature>
<dbReference type="GO" id="GO:0006107">
    <property type="term" value="P:oxaloacetate metabolic process"/>
    <property type="evidence" value="ECO:0007669"/>
    <property type="project" value="UniProtKB-ARBA"/>
</dbReference>
<keyword evidence="5" id="KW-1185">Reference proteome</keyword>
<dbReference type="EMBL" id="AZHB01000002">
    <property type="protein sequence ID" value="OAA72330.1"/>
    <property type="molecule type" value="Genomic_DNA"/>
</dbReference>
<keyword evidence="2" id="KW-0479">Metal-binding</keyword>
<accession>A0A168D9M5</accession>
<dbReference type="PANTHER" id="PTHR11820">
    <property type="entry name" value="ACYLPYRUVASE"/>
    <property type="match status" value="1"/>
</dbReference>
<protein>
    <submittedName>
        <fullName evidence="4">Fumarylacetoacetase, protein</fullName>
    </submittedName>
</protein>
<comment type="caution">
    <text evidence="4">The sequence shown here is derived from an EMBL/GenBank/DDBJ whole genome shotgun (WGS) entry which is preliminary data.</text>
</comment>
<dbReference type="Pfam" id="PF01557">
    <property type="entry name" value="FAA_hydrolase"/>
    <property type="match status" value="1"/>
</dbReference>
<dbReference type="RefSeq" id="XP_018707776.1">
    <property type="nucleotide sequence ID" value="XM_018845010.1"/>
</dbReference>
<dbReference type="GO" id="GO:0050163">
    <property type="term" value="F:oxaloacetate tautomerase activity"/>
    <property type="evidence" value="ECO:0007669"/>
    <property type="project" value="UniProtKB-ARBA"/>
</dbReference>
<evidence type="ECO:0000313" key="5">
    <source>
        <dbReference type="Proteomes" id="UP000076744"/>
    </source>
</evidence>
<dbReference type="InterPro" id="IPR011234">
    <property type="entry name" value="Fumarylacetoacetase-like_C"/>
</dbReference>
<sequence>MEHTFHRLVRFEDGNGTTLYGDVTDPSVLSDLVGATVAVLDGDLDTGFVKTTRKAIINKVLCPLERVPYFVCIGLNYKKHAEEANLAIAENPVIFAKPPDALAGPSSSIPIPLLAQPRLDYEGELGVVIGRDARDVPAASALSFVLGYVNANDLSARHLQMPAAVSGGQFCFAKSFDGFAPLGPVVASPAAVPDPQALGLVTRVNGETRQESSTADMIWGVRELVAFASQGTTLRRGTVILTGTPSGVGLFMEPQRFLEDGDVVEVSFDGLGTLRNTMQFQK</sequence>
<proteinExistence type="inferred from homology"/>
<dbReference type="GeneID" id="30017695"/>
<dbReference type="SUPFAM" id="SSF56529">
    <property type="entry name" value="FAH"/>
    <property type="match status" value="1"/>
</dbReference>
<evidence type="ECO:0000256" key="1">
    <source>
        <dbReference type="ARBA" id="ARBA00010211"/>
    </source>
</evidence>
<dbReference type="GO" id="GO:0018773">
    <property type="term" value="F:acetylpyruvate hydrolase activity"/>
    <property type="evidence" value="ECO:0007669"/>
    <property type="project" value="TreeGrafter"/>
</dbReference>
<dbReference type="FunFam" id="3.90.850.10:FF:000002">
    <property type="entry name" value="2-hydroxyhepta-2,4-diene-1,7-dioate isomerase"/>
    <property type="match status" value="1"/>
</dbReference>
<dbReference type="InterPro" id="IPR036663">
    <property type="entry name" value="Fumarylacetoacetase_C_sf"/>
</dbReference>
<evidence type="ECO:0000259" key="3">
    <source>
        <dbReference type="Pfam" id="PF01557"/>
    </source>
</evidence>
<dbReference type="STRING" id="1081104.A0A168D9M5"/>
<evidence type="ECO:0000256" key="2">
    <source>
        <dbReference type="ARBA" id="ARBA00022723"/>
    </source>
</evidence>
<dbReference type="Proteomes" id="UP000076744">
    <property type="component" value="Unassembled WGS sequence"/>
</dbReference>
<reference evidence="4 5" key="1">
    <citation type="journal article" date="2016" name="Genome Biol. Evol.">
        <title>Divergent and convergent evolution of fungal pathogenicity.</title>
        <authorList>
            <person name="Shang Y."/>
            <person name="Xiao G."/>
            <person name="Zheng P."/>
            <person name="Cen K."/>
            <person name="Zhan S."/>
            <person name="Wang C."/>
        </authorList>
    </citation>
    <scope>NUCLEOTIDE SEQUENCE [LARGE SCALE GENOMIC DNA]</scope>
    <source>
        <strain evidence="4 5">ARSEF 2679</strain>
    </source>
</reference>
<name>A0A168D9M5_CORFA</name>